<protein>
    <recommendedName>
        <fullName evidence="4">Toxin CptA</fullName>
    </recommendedName>
</protein>
<keyword evidence="1" id="KW-1133">Transmembrane helix</keyword>
<keyword evidence="3" id="KW-1185">Reference proteome</keyword>
<dbReference type="Proteomes" id="UP001623232">
    <property type="component" value="Chromosome"/>
</dbReference>
<evidence type="ECO:0000313" key="2">
    <source>
        <dbReference type="EMBL" id="WZK87865.1"/>
    </source>
</evidence>
<reference evidence="2 3" key="1">
    <citation type="submission" date="2023-04" db="EMBL/GenBank/DDBJ databases">
        <title>Complete genome sequence of Alisedimentitalea scapharcae.</title>
        <authorList>
            <person name="Rong J.-C."/>
            <person name="Yi M.-L."/>
            <person name="Zhao Q."/>
        </authorList>
    </citation>
    <scope>NUCLEOTIDE SEQUENCE [LARGE SCALE GENOMIC DNA]</scope>
    <source>
        <strain evidence="2 3">KCTC 42119</strain>
    </source>
</reference>
<feature type="transmembrane region" description="Helical" evidence="1">
    <location>
        <begin position="16"/>
        <end position="32"/>
    </location>
</feature>
<dbReference type="EMBL" id="CP123584">
    <property type="protein sequence ID" value="WZK87865.1"/>
    <property type="molecule type" value="Genomic_DNA"/>
</dbReference>
<gene>
    <name evidence="2" type="ORF">QEZ52_14780</name>
</gene>
<keyword evidence="1" id="KW-0812">Transmembrane</keyword>
<evidence type="ECO:0000256" key="1">
    <source>
        <dbReference type="SAM" id="Phobius"/>
    </source>
</evidence>
<name>A0ABZ2XP51_9RHOB</name>
<proteinExistence type="predicted"/>
<accession>A0ABZ2XP51</accession>
<sequence length="143" mass="16391">MPTDLIHRRDTRTPKALIGVAAYYLILLGLWVGVDAAWWIILGLALPGLPAVADLWRNPQAGLTLTDTNVSWFSGPHHDQIDLAEIDIARFDTRWDFSIRVTLKLNTGKSLRIPFESLPPHRQFEQQLQDRGIDVKRRHFVFL</sequence>
<keyword evidence="1" id="KW-0472">Membrane</keyword>
<evidence type="ECO:0000313" key="3">
    <source>
        <dbReference type="Proteomes" id="UP001623232"/>
    </source>
</evidence>
<dbReference type="RefSeq" id="WP_406645193.1">
    <property type="nucleotide sequence ID" value="NZ_CP123584.1"/>
</dbReference>
<evidence type="ECO:0008006" key="4">
    <source>
        <dbReference type="Google" id="ProtNLM"/>
    </source>
</evidence>
<organism evidence="2 3">
    <name type="scientific">Aliisedimentitalea scapharcae</name>
    <dbReference type="NCBI Taxonomy" id="1524259"/>
    <lineage>
        <taxon>Bacteria</taxon>
        <taxon>Pseudomonadati</taxon>
        <taxon>Pseudomonadota</taxon>
        <taxon>Alphaproteobacteria</taxon>
        <taxon>Rhodobacterales</taxon>
        <taxon>Roseobacteraceae</taxon>
        <taxon>Aliisedimentitalea</taxon>
    </lineage>
</organism>